<evidence type="ECO:0000256" key="2">
    <source>
        <dbReference type="SAM" id="Phobius"/>
    </source>
</evidence>
<keyword evidence="5" id="KW-1185">Reference proteome</keyword>
<feature type="transmembrane region" description="Helical" evidence="2">
    <location>
        <begin position="267"/>
        <end position="287"/>
    </location>
</feature>
<dbReference type="PANTHER" id="PTHR43433:SF1">
    <property type="entry name" value="BLL5160 PROTEIN"/>
    <property type="match status" value="1"/>
</dbReference>
<reference evidence="4 5" key="1">
    <citation type="submission" date="2022-10" db="EMBL/GenBank/DDBJ databases">
        <title>The complete genomes of actinobacterial strains from the NBC collection.</title>
        <authorList>
            <person name="Joergensen T.S."/>
            <person name="Alvarez Arevalo M."/>
            <person name="Sterndorff E.B."/>
            <person name="Faurdal D."/>
            <person name="Vuksanovic O."/>
            <person name="Mourched A.-S."/>
            <person name="Charusanti P."/>
            <person name="Shaw S."/>
            <person name="Blin K."/>
            <person name="Weber T."/>
        </authorList>
    </citation>
    <scope>NUCLEOTIDE SEQUENCE [LARGE SCALE GENOMIC DNA]</scope>
    <source>
        <strain evidence="4 5">NBC 01792</strain>
    </source>
</reference>
<evidence type="ECO:0000313" key="4">
    <source>
        <dbReference type="EMBL" id="WSB11670.1"/>
    </source>
</evidence>
<evidence type="ECO:0000313" key="5">
    <source>
        <dbReference type="Proteomes" id="UP001356428"/>
    </source>
</evidence>
<gene>
    <name evidence="4" type="ORF">OG849_32620</name>
</gene>
<dbReference type="InterPro" id="IPR000073">
    <property type="entry name" value="AB_hydrolase_1"/>
</dbReference>
<dbReference type="SUPFAM" id="SSF53474">
    <property type="entry name" value="alpha/beta-Hydrolases"/>
    <property type="match status" value="1"/>
</dbReference>
<dbReference type="EMBL" id="CP109083">
    <property type="protein sequence ID" value="WSB11670.1"/>
    <property type="molecule type" value="Genomic_DNA"/>
</dbReference>
<feature type="region of interest" description="Disordered" evidence="1">
    <location>
        <begin position="624"/>
        <end position="651"/>
    </location>
</feature>
<accession>A0ABZ1F608</accession>
<name>A0ABZ1F608_9ACTN</name>
<evidence type="ECO:0000256" key="1">
    <source>
        <dbReference type="SAM" id="MobiDB-lite"/>
    </source>
</evidence>
<proteinExistence type="predicted"/>
<dbReference type="GO" id="GO:0016787">
    <property type="term" value="F:hydrolase activity"/>
    <property type="evidence" value="ECO:0007669"/>
    <property type="project" value="UniProtKB-KW"/>
</dbReference>
<dbReference type="InterPro" id="IPR050471">
    <property type="entry name" value="AB_hydrolase"/>
</dbReference>
<keyword evidence="2" id="KW-0812">Transmembrane</keyword>
<keyword evidence="2" id="KW-1133">Transmembrane helix</keyword>
<protein>
    <submittedName>
        <fullName evidence="4">Alpha/beta fold hydrolase</fullName>
    </submittedName>
</protein>
<evidence type="ECO:0000259" key="3">
    <source>
        <dbReference type="Pfam" id="PF12697"/>
    </source>
</evidence>
<dbReference type="Pfam" id="PF12697">
    <property type="entry name" value="Abhydrolase_6"/>
    <property type="match status" value="1"/>
</dbReference>
<sequence length="651" mass="70262">MPSRPTRPSGPSRQRPTLRAVLSALQGPVPLSREQAMGATERLAATTSLLSSVEHLARRREHRSSRMNEWAISRDAYARYNRPFRKLLDLASDKRTNRALHAGRVAASAALMLPGNGRWRGAATLYLGVSGALLYPGERYGTDGSDQASTMVQTVTGLARLAPSSRTQDALIWYVALQGNLSYLISGWVKLLGPDWRSGAALAGVMRTRTYGHEGVWKLAHRHPRSTRALVYGVLSLECLFPVLYLRSGRLTRPVLGGAVLFHMANGYVMGLGRFLPAFAAMHPMVAYTSTPRSHPAVAGRDDTMPAAVALLAAGGAAVLGALAVARRLRVTDTPQGGSVVTTRHGNELSVQGTLDGRSADPVVVFVHGLGACPAYFAWIARALGSGDRQWLMYNRAGYGPSRRRADGEYTLEESVEDLVDLVDAAVPEGRQVVLMGHSLGGEISRRAAVRLGSRVNSVVYVDSSHPGQLTRSAQQGATAPRIGEGLRTMAISLRLGSGALMRTPEPVANLPEQVRDKVRMEFADPRVWTAAVREWKAVEQDFPSFTGPLDALDTHALVLSAQRTVDRDPDHLLMHKDLADAHNGDRTVRSVVIEGADHDGILTDPQYAAETLRHLLAFLADTAGREPESRPGPLTGTKPSGLTAASEENR</sequence>
<feature type="transmembrane region" description="Helical" evidence="2">
    <location>
        <begin position="229"/>
        <end position="246"/>
    </location>
</feature>
<feature type="transmembrane region" description="Helical" evidence="2">
    <location>
        <begin position="307"/>
        <end position="326"/>
    </location>
</feature>
<dbReference type="Proteomes" id="UP001356428">
    <property type="component" value="Chromosome"/>
</dbReference>
<dbReference type="Gene3D" id="3.40.50.1820">
    <property type="entry name" value="alpha/beta hydrolase"/>
    <property type="match status" value="1"/>
</dbReference>
<keyword evidence="4" id="KW-0378">Hydrolase</keyword>
<dbReference type="InterPro" id="IPR029058">
    <property type="entry name" value="AB_hydrolase_fold"/>
</dbReference>
<organism evidence="4 5">
    <name type="scientific">Streptomyces cyaneofuscatus</name>
    <dbReference type="NCBI Taxonomy" id="66883"/>
    <lineage>
        <taxon>Bacteria</taxon>
        <taxon>Bacillati</taxon>
        <taxon>Actinomycetota</taxon>
        <taxon>Actinomycetes</taxon>
        <taxon>Kitasatosporales</taxon>
        <taxon>Streptomycetaceae</taxon>
        <taxon>Streptomyces</taxon>
    </lineage>
</organism>
<dbReference type="PANTHER" id="PTHR43433">
    <property type="entry name" value="HYDROLASE, ALPHA/BETA FOLD FAMILY PROTEIN"/>
    <property type="match status" value="1"/>
</dbReference>
<feature type="domain" description="AB hydrolase-1" evidence="3">
    <location>
        <begin position="364"/>
        <end position="608"/>
    </location>
</feature>
<keyword evidence="2" id="KW-0472">Membrane</keyword>